<evidence type="ECO:0000256" key="3">
    <source>
        <dbReference type="SAM" id="MobiDB-lite"/>
    </source>
</evidence>
<dbReference type="SUPFAM" id="SSF52151">
    <property type="entry name" value="FabD/lysophospholipase-like"/>
    <property type="match status" value="1"/>
</dbReference>
<dbReference type="InterPro" id="IPR033562">
    <property type="entry name" value="PLPL"/>
</dbReference>
<evidence type="ECO:0000259" key="4">
    <source>
        <dbReference type="PROSITE" id="PS51635"/>
    </source>
</evidence>
<feature type="active site" description="Nucleophile" evidence="2">
    <location>
        <position position="443"/>
    </location>
</feature>
<keyword evidence="2" id="KW-0442">Lipid degradation</keyword>
<dbReference type="InterPro" id="IPR013761">
    <property type="entry name" value="SAM/pointed_sf"/>
</dbReference>
<dbReference type="Pfam" id="PF01734">
    <property type="entry name" value="Patatin"/>
    <property type="match status" value="1"/>
</dbReference>
<feature type="compositionally biased region" description="Polar residues" evidence="3">
    <location>
        <begin position="174"/>
        <end position="193"/>
    </location>
</feature>
<dbReference type="GO" id="GO:0005811">
    <property type="term" value="C:lipid droplet"/>
    <property type="evidence" value="ECO:0007669"/>
    <property type="project" value="TreeGrafter"/>
</dbReference>
<evidence type="ECO:0000256" key="2">
    <source>
        <dbReference type="PROSITE-ProRule" id="PRU01161"/>
    </source>
</evidence>
<feature type="region of interest" description="Disordered" evidence="3">
    <location>
        <begin position="174"/>
        <end position="243"/>
    </location>
</feature>
<dbReference type="PANTHER" id="PTHR12406:SF38">
    <property type="entry name" value="PNPLA DOMAIN-CONTAINING PROTEIN"/>
    <property type="match status" value="1"/>
</dbReference>
<dbReference type="PROSITE" id="PS51635">
    <property type="entry name" value="PNPLA"/>
    <property type="match status" value="1"/>
</dbReference>
<evidence type="ECO:0000313" key="5">
    <source>
        <dbReference type="Proteomes" id="UP000046395"/>
    </source>
</evidence>
<keyword evidence="2" id="KW-0378">Hydrolase</keyword>
<organism evidence="5 6">
    <name type="scientific">Trichuris muris</name>
    <name type="common">Mouse whipworm</name>
    <dbReference type="NCBI Taxonomy" id="70415"/>
    <lineage>
        <taxon>Eukaryota</taxon>
        <taxon>Metazoa</taxon>
        <taxon>Ecdysozoa</taxon>
        <taxon>Nematoda</taxon>
        <taxon>Enoplea</taxon>
        <taxon>Dorylaimia</taxon>
        <taxon>Trichinellida</taxon>
        <taxon>Trichuridae</taxon>
        <taxon>Trichuris</taxon>
    </lineage>
</organism>
<dbReference type="GO" id="GO:0016020">
    <property type="term" value="C:membrane"/>
    <property type="evidence" value="ECO:0007669"/>
    <property type="project" value="TreeGrafter"/>
</dbReference>
<dbReference type="WBParaSite" id="TMUE_3000011800.1">
    <property type="protein sequence ID" value="TMUE_3000011800.1"/>
    <property type="gene ID" value="WBGene00287551"/>
</dbReference>
<feature type="active site" description="Proton acceptor" evidence="2">
    <location>
        <position position="565"/>
    </location>
</feature>
<dbReference type="SUPFAM" id="SSF47769">
    <property type="entry name" value="SAM/Pointed domain"/>
    <property type="match status" value="1"/>
</dbReference>
<dbReference type="PANTHER" id="PTHR12406">
    <property type="entry name" value="CALCIUM-INDEPENDENT PHOSPHOLIPASE A2 IPLA2 -RELATED"/>
    <property type="match status" value="1"/>
</dbReference>
<dbReference type="Gene3D" id="3.40.1090.10">
    <property type="entry name" value="Cytosolic phospholipase A2 catalytic domain"/>
    <property type="match status" value="2"/>
</dbReference>
<keyword evidence="1 2" id="KW-0443">Lipid metabolism</keyword>
<dbReference type="GO" id="GO:0019433">
    <property type="term" value="P:triglyceride catabolic process"/>
    <property type="evidence" value="ECO:0007669"/>
    <property type="project" value="TreeGrafter"/>
</dbReference>
<feature type="short sequence motif" description="GXSXG" evidence="2">
    <location>
        <begin position="441"/>
        <end position="445"/>
    </location>
</feature>
<dbReference type="Proteomes" id="UP000046395">
    <property type="component" value="Unassembled WGS sequence"/>
</dbReference>
<dbReference type="Gene3D" id="1.10.150.50">
    <property type="entry name" value="Transcription Factor, Ets-1"/>
    <property type="match status" value="1"/>
</dbReference>
<dbReference type="Pfam" id="PF00536">
    <property type="entry name" value="SAM_1"/>
    <property type="match status" value="1"/>
</dbReference>
<dbReference type="InterPro" id="IPR001660">
    <property type="entry name" value="SAM"/>
</dbReference>
<dbReference type="GO" id="GO:0005737">
    <property type="term" value="C:cytoplasm"/>
    <property type="evidence" value="ECO:0007669"/>
    <property type="project" value="TreeGrafter"/>
</dbReference>
<accession>A0A5S6QX15</accession>
<sequence>MPTLFGLVANEVLYFSGLVVPLPFQSWQSVANLAIPGGNLPVTERMPFAPARDSQLSGAAAITPSESTAFDLVEAGRRRPAPQKTMAGLRGREIYEIVHNFTNPCGGEFPDGVAPKTIYAQILRSSVLPNWTRNQLQVELYRGSKLGRYVRLGPALYSTTENWAKMTCTRVESSSKCRTSMSPDKSIAASSKRSVGGEAPQLTKRESNRRNSYRGTAEQPSESATMPTPFKHDRKNLRRKEENELAEQMGCVDSFVNSLPSSSKRALLAEDRFGLPSLKSDPVIRTAGQTNVRQWSASQVRQFVAKLGFAGEAIAFEKESVDGESLLLLKRSHFVNRLGISLGPALCIFRRINALRAVADEGPVVDYKSSMQFWNATPTTGCSSFKPRAFNSLPGSCITGNHDLALSFCGCGFLGLYHCGAARCLKAHGSKVLARCKRYAGASAGALVAALLLSSTENVEIAANLVLGLAEEVRSLKYGLLTKEFSLAQRVYDEMSRLLPPDAHEIVTNRLFISMTDRDTLKPRLESRFETREKLLKCLVASSYIPFFSGIHETPPVIEGCRYIDGGICLNLPVFPDLRTITISPFHSSDADVSPIDDKLTFDWGFTVGKQRLQFSYNNFVRGKQALVPPTDEILREYLERGFIDMMIFLKKNDVFERLNGTEA</sequence>
<dbReference type="GO" id="GO:0004806">
    <property type="term" value="F:triacylglycerol lipase activity"/>
    <property type="evidence" value="ECO:0007669"/>
    <property type="project" value="TreeGrafter"/>
</dbReference>
<dbReference type="GO" id="GO:0055088">
    <property type="term" value="P:lipid homeostasis"/>
    <property type="evidence" value="ECO:0007669"/>
    <property type="project" value="TreeGrafter"/>
</dbReference>
<reference evidence="6" key="1">
    <citation type="submission" date="2019-12" db="UniProtKB">
        <authorList>
            <consortium name="WormBaseParasite"/>
        </authorList>
    </citation>
    <scope>IDENTIFICATION</scope>
</reference>
<feature type="domain" description="PNPLA" evidence="4">
    <location>
        <begin position="406"/>
        <end position="578"/>
    </location>
</feature>
<protein>
    <submittedName>
        <fullName evidence="6">PNPLA domain-containing protein</fullName>
    </submittedName>
</protein>
<dbReference type="InterPro" id="IPR016035">
    <property type="entry name" value="Acyl_Trfase/lysoPLipase"/>
</dbReference>
<evidence type="ECO:0000256" key="1">
    <source>
        <dbReference type="ARBA" id="ARBA00023098"/>
    </source>
</evidence>
<dbReference type="STRING" id="70415.A0A5S6QX15"/>
<dbReference type="SMART" id="SM00454">
    <property type="entry name" value="SAM"/>
    <property type="match status" value="1"/>
</dbReference>
<proteinExistence type="predicted"/>
<dbReference type="InterPro" id="IPR002641">
    <property type="entry name" value="PNPLA_dom"/>
</dbReference>
<name>A0A5S6QX15_TRIMR</name>
<evidence type="ECO:0000313" key="6">
    <source>
        <dbReference type="WBParaSite" id="TMUE_3000011800.1"/>
    </source>
</evidence>
<keyword evidence="5" id="KW-1185">Reference proteome</keyword>
<dbReference type="AlphaFoldDB" id="A0A5S6QX15"/>
<feature type="short sequence motif" description="GXGXXG" evidence="2">
    <location>
        <begin position="410"/>
        <end position="415"/>
    </location>
</feature>
<feature type="short sequence motif" description="DGA/G" evidence="2">
    <location>
        <begin position="565"/>
        <end position="567"/>
    </location>
</feature>